<dbReference type="PANTHER" id="PTHR11280">
    <property type="entry name" value="GLUCOSAMINE-6-PHOSPHATE ISOMERASE"/>
    <property type="match status" value="1"/>
</dbReference>
<feature type="domain" description="Glucosamine/galactosamine-6-phosphate isomerase" evidence="5">
    <location>
        <begin position="24"/>
        <end position="224"/>
    </location>
</feature>
<dbReference type="RefSeq" id="WP_227710189.1">
    <property type="nucleotide sequence ID" value="NZ_JAJEQW010000008.1"/>
</dbReference>
<evidence type="ECO:0000256" key="3">
    <source>
        <dbReference type="ARBA" id="ARBA00023277"/>
    </source>
</evidence>
<evidence type="ECO:0000313" key="6">
    <source>
        <dbReference type="EMBL" id="MCC2242332.1"/>
    </source>
</evidence>
<dbReference type="InterPro" id="IPR037171">
    <property type="entry name" value="NagB/RpiA_transferase-like"/>
</dbReference>
<reference evidence="6" key="1">
    <citation type="submission" date="2021-10" db="EMBL/GenBank/DDBJ databases">
        <title>Anaerobic single-cell dispensing facilitates the cultivation of human gut bacteria.</title>
        <authorList>
            <person name="Afrizal A."/>
        </authorList>
    </citation>
    <scope>NUCLEOTIDE SEQUENCE</scope>
    <source>
        <strain evidence="6">CLA-AA-H204</strain>
    </source>
</reference>
<comment type="caution">
    <text evidence="6">The sequence shown here is derived from an EMBL/GenBank/DDBJ whole genome shotgun (WGS) entry which is preliminary data.</text>
</comment>
<comment type="function">
    <text evidence="4">Catalyzes the reversible isomerization-deamination of glucosamine 6-phosphate (GlcN6P) to form fructose 6-phosphate (Fru6P) and ammonium ion.</text>
</comment>
<sequence length="243" mass="27002">MEVKIVENYQEMSRLAAILLAAEVIENPHTILGLATGSTPVGLYKELITMYQNGKLDFSDVKTFNLDEYVGLAAEHEQSYHYFMKKNLFEHINMKEENIHIPRGDAADISEEALRYEQEIQKTGKIQLQLLGLGENGHIGFNEPADSFSVQTGEIVLTDSTIEANQRFFERREDVPKTAISIGIGTIMNAEKILLVACGEKKAKAVKSVVEGRVTPHVPGSILQFHPHVTVIADRAATALLKK</sequence>
<feature type="active site" description="For ring-opening step" evidence="4">
    <location>
        <position position="143"/>
    </location>
</feature>
<gene>
    <name evidence="4 6" type="primary">nagB</name>
    <name evidence="6" type="ORF">LKD47_08505</name>
</gene>
<keyword evidence="3 4" id="KW-0119">Carbohydrate metabolism</keyword>
<evidence type="ECO:0000256" key="4">
    <source>
        <dbReference type="HAMAP-Rule" id="MF_01241"/>
    </source>
</evidence>
<dbReference type="GO" id="GO:0006046">
    <property type="term" value="P:N-acetylglucosamine catabolic process"/>
    <property type="evidence" value="ECO:0007669"/>
    <property type="project" value="UniProtKB-UniRule"/>
</dbReference>
<dbReference type="GO" id="GO:0006043">
    <property type="term" value="P:glucosamine catabolic process"/>
    <property type="evidence" value="ECO:0007669"/>
    <property type="project" value="TreeGrafter"/>
</dbReference>
<dbReference type="GO" id="GO:0019262">
    <property type="term" value="P:N-acetylneuraminate catabolic process"/>
    <property type="evidence" value="ECO:0007669"/>
    <property type="project" value="UniProtKB-UniRule"/>
</dbReference>
<proteinExistence type="inferred from homology"/>
<comment type="caution">
    <text evidence="4">Lacks conserved residue(s) required for the propagation of feature annotation.</text>
</comment>
<dbReference type="EMBL" id="JAJEQW010000008">
    <property type="protein sequence ID" value="MCC2242332.1"/>
    <property type="molecule type" value="Genomic_DNA"/>
</dbReference>
<dbReference type="CDD" id="cd01399">
    <property type="entry name" value="GlcN6P_deaminase"/>
    <property type="match status" value="1"/>
</dbReference>
<dbReference type="InterPro" id="IPR018321">
    <property type="entry name" value="Glucosamine6P_isomerase_CS"/>
</dbReference>
<organism evidence="6 7">
    <name type="scientific">Roseburia amylophila</name>
    <dbReference type="NCBI Taxonomy" id="2981794"/>
    <lineage>
        <taxon>Bacteria</taxon>
        <taxon>Bacillati</taxon>
        <taxon>Bacillota</taxon>
        <taxon>Clostridia</taxon>
        <taxon>Lachnospirales</taxon>
        <taxon>Lachnospiraceae</taxon>
        <taxon>Roseburia</taxon>
    </lineage>
</organism>
<comment type="pathway">
    <text evidence="4">Amino-sugar metabolism; N-acetylneuraminate degradation; D-fructose 6-phosphate from N-acetylneuraminate: step 5/5.</text>
</comment>
<dbReference type="Proteomes" id="UP001198893">
    <property type="component" value="Unassembled WGS sequence"/>
</dbReference>
<comment type="catalytic activity">
    <reaction evidence="1 4">
        <text>alpha-D-glucosamine 6-phosphate + H2O = beta-D-fructose 6-phosphate + NH4(+)</text>
        <dbReference type="Rhea" id="RHEA:12172"/>
        <dbReference type="ChEBI" id="CHEBI:15377"/>
        <dbReference type="ChEBI" id="CHEBI:28938"/>
        <dbReference type="ChEBI" id="CHEBI:57634"/>
        <dbReference type="ChEBI" id="CHEBI:75989"/>
        <dbReference type="EC" id="3.5.99.6"/>
    </reaction>
</comment>
<feature type="active site" description="Proton acceptor; for enolization step" evidence="4">
    <location>
        <position position="67"/>
    </location>
</feature>
<dbReference type="Pfam" id="PF01182">
    <property type="entry name" value="Glucosamine_iso"/>
    <property type="match status" value="1"/>
</dbReference>
<dbReference type="PANTHER" id="PTHR11280:SF5">
    <property type="entry name" value="GLUCOSAMINE-6-PHOSPHATE ISOMERASE"/>
    <property type="match status" value="1"/>
</dbReference>
<protein>
    <recommendedName>
        <fullName evidence="4">Glucosamine-6-phosphate deaminase</fullName>
        <ecNumber evidence="4">3.5.99.6</ecNumber>
    </recommendedName>
    <alternativeName>
        <fullName evidence="4">GlcN6P deaminase</fullName>
        <shortName evidence="4">GNPDA</shortName>
    </alternativeName>
    <alternativeName>
        <fullName evidence="4">Glucosamine-6-phosphate isomerase</fullName>
    </alternativeName>
</protein>
<dbReference type="SUPFAM" id="SSF100950">
    <property type="entry name" value="NagB/RpiA/CoA transferase-like"/>
    <property type="match status" value="1"/>
</dbReference>
<dbReference type="Gene3D" id="3.40.50.1360">
    <property type="match status" value="1"/>
</dbReference>
<dbReference type="GO" id="GO:0005975">
    <property type="term" value="P:carbohydrate metabolic process"/>
    <property type="evidence" value="ECO:0007669"/>
    <property type="project" value="InterPro"/>
</dbReference>
<dbReference type="GO" id="GO:0005737">
    <property type="term" value="C:cytoplasm"/>
    <property type="evidence" value="ECO:0007669"/>
    <property type="project" value="TreeGrafter"/>
</dbReference>
<dbReference type="HAMAP" id="MF_01241">
    <property type="entry name" value="GlcN6P_deamin"/>
    <property type="match status" value="1"/>
</dbReference>
<evidence type="ECO:0000256" key="1">
    <source>
        <dbReference type="ARBA" id="ARBA00000644"/>
    </source>
</evidence>
<dbReference type="GO" id="GO:0004342">
    <property type="term" value="F:glucosamine-6-phosphate deaminase activity"/>
    <property type="evidence" value="ECO:0007669"/>
    <property type="project" value="UniProtKB-UniRule"/>
</dbReference>
<dbReference type="GO" id="GO:0042802">
    <property type="term" value="F:identical protein binding"/>
    <property type="evidence" value="ECO:0007669"/>
    <property type="project" value="TreeGrafter"/>
</dbReference>
<dbReference type="EC" id="3.5.99.6" evidence="4"/>
<dbReference type="FunFam" id="3.40.50.1360:FF:000003">
    <property type="entry name" value="Glucosamine-6-phosphate deaminase"/>
    <property type="match status" value="1"/>
</dbReference>
<dbReference type="PROSITE" id="PS01161">
    <property type="entry name" value="GLC_GALNAC_ISOMERASE"/>
    <property type="match status" value="1"/>
</dbReference>
<comment type="similarity">
    <text evidence="4">Belongs to the glucosamine/galactosamine-6-phosphate isomerase family. NagB subfamily.</text>
</comment>
<evidence type="ECO:0000313" key="7">
    <source>
        <dbReference type="Proteomes" id="UP001198893"/>
    </source>
</evidence>
<evidence type="ECO:0000259" key="5">
    <source>
        <dbReference type="Pfam" id="PF01182"/>
    </source>
</evidence>
<evidence type="ECO:0000256" key="2">
    <source>
        <dbReference type="ARBA" id="ARBA00022801"/>
    </source>
</evidence>
<feature type="active site" description="Proton acceptor; for ring-opening step" evidence="4">
    <location>
        <position position="138"/>
    </location>
</feature>
<accession>A0AAW4WHL1</accession>
<name>A0AAW4WHL1_9FIRM</name>
<dbReference type="AlphaFoldDB" id="A0AAW4WHL1"/>
<dbReference type="InterPro" id="IPR004547">
    <property type="entry name" value="Glucosamine6P_isomerase"/>
</dbReference>
<keyword evidence="2 4" id="KW-0378">Hydrolase</keyword>
<dbReference type="InterPro" id="IPR006148">
    <property type="entry name" value="Glc/Gal-6P_isomerase"/>
</dbReference>
<feature type="active site" description="For ring-opening step" evidence="4">
    <location>
        <position position="136"/>
    </location>
</feature>
<dbReference type="NCBIfam" id="TIGR00502">
    <property type="entry name" value="nagB"/>
    <property type="match status" value="1"/>
</dbReference>